<proteinExistence type="predicted"/>
<evidence type="ECO:0000259" key="1">
    <source>
        <dbReference type="Pfam" id="PF00248"/>
    </source>
</evidence>
<dbReference type="Proteomes" id="UP000824002">
    <property type="component" value="Unassembled WGS sequence"/>
</dbReference>
<reference evidence="2" key="1">
    <citation type="submission" date="2020-10" db="EMBL/GenBank/DDBJ databases">
        <authorList>
            <person name="Gilroy R."/>
        </authorList>
    </citation>
    <scope>NUCLEOTIDE SEQUENCE</scope>
    <source>
        <strain evidence="2">CHK199-13235</strain>
    </source>
</reference>
<dbReference type="PANTHER" id="PTHR42686">
    <property type="entry name" value="GH17980P-RELATED"/>
    <property type="match status" value="1"/>
</dbReference>
<evidence type="ECO:0000313" key="3">
    <source>
        <dbReference type="Proteomes" id="UP000824002"/>
    </source>
</evidence>
<sequence>MENIKERISRFQWELEGRKLRLGVGCAWVGRGGNSTASMNEDVSLLLKCYEKGFRYFDTSREYGESERVVGEFLRQIDRKTIFLATKCQYRPPKDPDGNFLRQPEAFEQFQRLFYESFERLGVDHIDLYQIHDSESYGICMDEVIPFLEERKKEGMIDYIGMGTRSITAHCQALADGRVDSALSYMDYNLLKLSAEPIIRLAKEKNAAFINSSVLLFGLLKEKDPTEKAVGGLGAKRRHYAKELRDLCQRFNIDSIAASLQFSLLNPDVDMTLNGIKRISNLESTIQAMENPLYPEQWAALFRFQNQCGNIRIPDEANYS</sequence>
<name>A0A9D1FN47_9FIRM</name>
<accession>A0A9D1FN47</accession>
<dbReference type="InterPro" id="IPR020471">
    <property type="entry name" value="AKR"/>
</dbReference>
<dbReference type="GO" id="GO:0005829">
    <property type="term" value="C:cytosol"/>
    <property type="evidence" value="ECO:0007669"/>
    <property type="project" value="TreeGrafter"/>
</dbReference>
<comment type="caution">
    <text evidence="2">The sequence shown here is derived from an EMBL/GenBank/DDBJ whole genome shotgun (WGS) entry which is preliminary data.</text>
</comment>
<dbReference type="Gene3D" id="3.20.20.100">
    <property type="entry name" value="NADP-dependent oxidoreductase domain"/>
    <property type="match status" value="1"/>
</dbReference>
<evidence type="ECO:0000313" key="2">
    <source>
        <dbReference type="EMBL" id="HIS76783.1"/>
    </source>
</evidence>
<gene>
    <name evidence="2" type="ORF">IAB51_08240</name>
</gene>
<dbReference type="InterPro" id="IPR036812">
    <property type="entry name" value="NAD(P)_OxRdtase_dom_sf"/>
</dbReference>
<dbReference type="InterPro" id="IPR023210">
    <property type="entry name" value="NADP_OxRdtase_dom"/>
</dbReference>
<dbReference type="SUPFAM" id="SSF51430">
    <property type="entry name" value="NAD(P)-linked oxidoreductase"/>
    <property type="match status" value="1"/>
</dbReference>
<feature type="domain" description="NADP-dependent oxidoreductase" evidence="1">
    <location>
        <begin position="22"/>
        <end position="301"/>
    </location>
</feature>
<dbReference type="EMBL" id="DVJP01000054">
    <property type="protein sequence ID" value="HIS76783.1"/>
    <property type="molecule type" value="Genomic_DNA"/>
</dbReference>
<protein>
    <submittedName>
        <fullName evidence="2">Aldo/keto reductase</fullName>
    </submittedName>
</protein>
<dbReference type="Pfam" id="PF00248">
    <property type="entry name" value="Aldo_ket_red"/>
    <property type="match status" value="1"/>
</dbReference>
<dbReference type="AlphaFoldDB" id="A0A9D1FN47"/>
<organism evidence="2 3">
    <name type="scientific">Candidatus Merdivicinus excrementipullorum</name>
    <dbReference type="NCBI Taxonomy" id="2840867"/>
    <lineage>
        <taxon>Bacteria</taxon>
        <taxon>Bacillati</taxon>
        <taxon>Bacillota</taxon>
        <taxon>Clostridia</taxon>
        <taxon>Eubacteriales</taxon>
        <taxon>Oscillospiraceae</taxon>
        <taxon>Oscillospiraceae incertae sedis</taxon>
        <taxon>Candidatus Merdivicinus</taxon>
    </lineage>
</organism>
<dbReference type="GO" id="GO:0016491">
    <property type="term" value="F:oxidoreductase activity"/>
    <property type="evidence" value="ECO:0007669"/>
    <property type="project" value="InterPro"/>
</dbReference>
<dbReference type="PANTHER" id="PTHR42686:SF1">
    <property type="entry name" value="GH17980P-RELATED"/>
    <property type="match status" value="1"/>
</dbReference>
<reference evidence="2" key="2">
    <citation type="journal article" date="2021" name="PeerJ">
        <title>Extensive microbial diversity within the chicken gut microbiome revealed by metagenomics and culture.</title>
        <authorList>
            <person name="Gilroy R."/>
            <person name="Ravi A."/>
            <person name="Getino M."/>
            <person name="Pursley I."/>
            <person name="Horton D.L."/>
            <person name="Alikhan N.F."/>
            <person name="Baker D."/>
            <person name="Gharbi K."/>
            <person name="Hall N."/>
            <person name="Watson M."/>
            <person name="Adriaenssens E.M."/>
            <person name="Foster-Nyarko E."/>
            <person name="Jarju S."/>
            <person name="Secka A."/>
            <person name="Antonio M."/>
            <person name="Oren A."/>
            <person name="Chaudhuri R.R."/>
            <person name="La Ragione R."/>
            <person name="Hildebrand F."/>
            <person name="Pallen M.J."/>
        </authorList>
    </citation>
    <scope>NUCLEOTIDE SEQUENCE</scope>
    <source>
        <strain evidence="2">CHK199-13235</strain>
    </source>
</reference>